<sequence length="141" mass="16317">MGVITYKNLEKVRVNKSVSDDFLDFLVVNSDILISRSLINREFFEFNIDYLSIDGSKASISGWSVDTNYMLPPKAVLIFENNKLVKIVKSMGHRPDVSQHFNNYVDYVGFEVDFNYKINSEYEIVFIRPDDSVFFAHLNLA</sequence>
<dbReference type="EMBL" id="MT898162">
    <property type="protein sequence ID" value="QOS20529.1"/>
    <property type="molecule type" value="Genomic_DNA"/>
</dbReference>
<evidence type="ECO:0000313" key="1">
    <source>
        <dbReference type="EMBL" id="QOS20529.1"/>
    </source>
</evidence>
<proteinExistence type="predicted"/>
<organism evidence="2">
    <name type="scientific">Vibrio parahaemolyticus</name>
    <dbReference type="NCBI Taxonomy" id="670"/>
    <lineage>
        <taxon>Bacteria</taxon>
        <taxon>Pseudomonadati</taxon>
        <taxon>Pseudomonadota</taxon>
        <taxon>Gammaproteobacteria</taxon>
        <taxon>Vibrionales</taxon>
        <taxon>Vibrionaceae</taxon>
        <taxon>Vibrio</taxon>
    </lineage>
</organism>
<evidence type="ECO:0000313" key="2">
    <source>
        <dbReference type="EMBL" id="QOS28065.1"/>
    </source>
</evidence>
<protein>
    <submittedName>
        <fullName evidence="2">Uncharacterized protein</fullName>
    </submittedName>
</protein>
<gene>
    <name evidence="2" type="ORF">VP269_00037</name>
    <name evidence="1" type="ORF">VP364_00040</name>
</gene>
<dbReference type="EMBL" id="MT898364">
    <property type="protein sequence ID" value="QOS28065.1"/>
    <property type="molecule type" value="Genomic_DNA"/>
</dbReference>
<dbReference type="AlphaFoldDB" id="A0A7M1WM32"/>
<dbReference type="RefSeq" id="WP_060658419.1">
    <property type="nucleotide sequence ID" value="NZ_CP009765.1"/>
</dbReference>
<accession>A0A7M1WM32</accession>
<name>A0A7M1WM32_VIBPH</name>
<reference evidence="2" key="1">
    <citation type="submission" date="2020-08" db="EMBL/GenBank/DDBJ databases">
        <title>Genetic structure, function and evolution of capsule biosynthesis loci in Vibrio parahaemolyticus.</title>
        <authorList>
            <person name="Li L."/>
            <person name="Bian S."/>
        </authorList>
    </citation>
    <scope>NUCLEOTIDE SEQUENCE</scope>
    <source>
        <strain evidence="2">VP269</strain>
        <strain evidence="1">VP364</strain>
    </source>
</reference>